<dbReference type="PANTHER" id="PTHR43730">
    <property type="entry name" value="BETA-MANNOSIDASE"/>
    <property type="match status" value="1"/>
</dbReference>
<dbReference type="SUPFAM" id="SSF51445">
    <property type="entry name" value="(Trans)glycosidases"/>
    <property type="match status" value="1"/>
</dbReference>
<dbReference type="Pfam" id="PF22666">
    <property type="entry name" value="Glyco_hydro_2_N2"/>
    <property type="match status" value="2"/>
</dbReference>
<evidence type="ECO:0000259" key="8">
    <source>
        <dbReference type="Pfam" id="PF17753"/>
    </source>
</evidence>
<dbReference type="GeneID" id="67029593"/>
<keyword evidence="5" id="KW-0326">Glycosidase</keyword>
<gene>
    <name evidence="10" type="ORF">RhiXN_07314</name>
</gene>
<evidence type="ECO:0000256" key="2">
    <source>
        <dbReference type="ARBA" id="ARBA00012754"/>
    </source>
</evidence>
<dbReference type="Gene3D" id="3.20.20.80">
    <property type="entry name" value="Glycosidases"/>
    <property type="match status" value="1"/>
</dbReference>
<dbReference type="Pfam" id="PF17753">
    <property type="entry name" value="Ig_mannosidase"/>
    <property type="match status" value="1"/>
</dbReference>
<dbReference type="GO" id="GO:0005975">
    <property type="term" value="P:carbohydrate metabolic process"/>
    <property type="evidence" value="ECO:0007669"/>
    <property type="project" value="InterPro"/>
</dbReference>
<proteinExistence type="predicted"/>
<dbReference type="InterPro" id="IPR006102">
    <property type="entry name" value="Ig-like_GH2"/>
</dbReference>
<evidence type="ECO:0000256" key="4">
    <source>
        <dbReference type="ARBA" id="ARBA00023180"/>
    </source>
</evidence>
<evidence type="ECO:0000313" key="10">
    <source>
        <dbReference type="EMBL" id="QRW25365.1"/>
    </source>
</evidence>
<sequence>MSRQTLTLSENWQWKQRDPKIENVFDELKRPDTSIQHDPKDTRSTWRKAITSPSEIHVELLKAGIIPDPYKGFNEHKVQWVGKREWLYRYAFELSQQQLSSSVELEFEGLDTFCTVYLNELEILKSDNMFTPLTVSLAPVDAAPSSQSKGIVNTVKEIVSTLSLSSNAQPKYVLKPGINVLLLHFKPALLEAEALEDRYGKVRAGSCNLGLPNRVYVRKAQFGWRWDWGPELMTAGPYRPIHLHTHKARIADAYVKTIVSSAPELACAIEIEPTLHGDVSAVSKFDISLRHPEGTVIRTQVFDIGSKIRWKLEDGEVSLWWPVGYGQQTLYHVDIIATGEDGTVLDRVAKRIGFRRVELVQEPLVDAPGTTFLFEINGVRVFIGGSNWIPADNFLTSITPKRYQAWLQLLKDGNQNMVRIWGGGVYEPDVFYDTCDELGILVWQDFQFACGQYPAHKEFLANVEAEAEANIKRLRGHPSLALWCGNNEDYQQVFQWGLSTLPAVVIYEKLLPRVISNLMGDAVPYHRGSPYGSVKEWDTADPTIGDIHQWEVWAGKGAPYQDWDIMGGRFVSEFGLPCMPNMRTIDYWLQDTDSSQRRVQSKAMQQHNKAGAHERRLAVYMNENFWITNDLERYAYLTQVMQSEGVSSAYRMWRREWKGKGKQYCAGVIVWQLNDCWPVSSWAIVDYFLRPKLAYYTIAREMLPYTIGIKRTVKQNRETDRPRQFYEFGAFQSIGASIDVWGTNSTLLKKKALVKLSCFDLASDWNHVEEHSPFRALPPAYRTDEAGRVLSRYADWPQPFRSYDMPNPELQLSVEGERVVVTAKRPAKAVMLGVDGEDDEVRWSDNALDVMPGDPQTVTQPRDYSAAFGNLASSYGASGTAPSRPSSKTASHLNAGASSRSDTSTKRWRSIFSKQPLSSNPAAEPEKYVVPKSQDFGALINKYGAKSAPTASLL</sequence>
<dbReference type="InterPro" id="IPR050887">
    <property type="entry name" value="Beta-mannosidase_GH2"/>
</dbReference>
<keyword evidence="3" id="KW-0378">Hydrolase</keyword>
<dbReference type="UniPathway" id="UPA00280"/>
<evidence type="ECO:0000256" key="6">
    <source>
        <dbReference type="SAM" id="MobiDB-lite"/>
    </source>
</evidence>
<feature type="region of interest" description="Disordered" evidence="6">
    <location>
        <begin position="876"/>
        <end position="907"/>
    </location>
</feature>
<reference evidence="10" key="1">
    <citation type="submission" date="2020-05" db="EMBL/GenBank/DDBJ databases">
        <title>Evolutionary and genomic comparisons of hybrid uninucleate and nonhybrid Rhizoctonia fungi.</title>
        <authorList>
            <person name="Li C."/>
            <person name="Chen X."/>
        </authorList>
    </citation>
    <scope>NUCLEOTIDE SEQUENCE</scope>
    <source>
        <strain evidence="10">AG-1 IA</strain>
    </source>
</reference>
<dbReference type="SUPFAM" id="SSF49303">
    <property type="entry name" value="beta-Galactosidase/glucuronidase domain"/>
    <property type="match status" value="2"/>
</dbReference>
<dbReference type="InterPro" id="IPR017853">
    <property type="entry name" value="GH"/>
</dbReference>
<evidence type="ECO:0000256" key="5">
    <source>
        <dbReference type="ARBA" id="ARBA00023295"/>
    </source>
</evidence>
<dbReference type="InterPro" id="IPR013783">
    <property type="entry name" value="Ig-like_fold"/>
</dbReference>
<dbReference type="FunFam" id="3.20.20.80:FF:000050">
    <property type="entry name" value="Beta-mannosidase B"/>
    <property type="match status" value="1"/>
</dbReference>
<dbReference type="EC" id="3.2.1.25" evidence="2"/>
<dbReference type="RefSeq" id="XP_043185602.1">
    <property type="nucleotide sequence ID" value="XM_043327130.1"/>
</dbReference>
<feature type="domain" description="Glycoside hydrolase family 2 immunoglobulin-like beta-sandwich" evidence="7">
    <location>
        <begin position="249"/>
        <end position="355"/>
    </location>
</feature>
<organism evidence="10 11">
    <name type="scientific">Rhizoctonia solani</name>
    <dbReference type="NCBI Taxonomy" id="456999"/>
    <lineage>
        <taxon>Eukaryota</taxon>
        <taxon>Fungi</taxon>
        <taxon>Dikarya</taxon>
        <taxon>Basidiomycota</taxon>
        <taxon>Agaricomycotina</taxon>
        <taxon>Agaricomycetes</taxon>
        <taxon>Cantharellales</taxon>
        <taxon>Ceratobasidiaceae</taxon>
        <taxon>Rhizoctonia</taxon>
    </lineage>
</organism>
<accession>A0A8H8P6C7</accession>
<dbReference type="KEGG" id="rsx:RhiXN_07314"/>
<feature type="domain" description="Beta-mannosidase-like galactose-binding" evidence="9">
    <location>
        <begin position="172"/>
        <end position="239"/>
    </location>
</feature>
<dbReference type="AlphaFoldDB" id="A0A8H8P6C7"/>
<keyword evidence="4" id="KW-0325">Glycoprotein</keyword>
<dbReference type="Gene3D" id="2.60.40.10">
    <property type="entry name" value="Immunoglobulins"/>
    <property type="match status" value="2"/>
</dbReference>
<dbReference type="InterPro" id="IPR036156">
    <property type="entry name" value="Beta-gal/glucu_dom_sf"/>
</dbReference>
<dbReference type="GO" id="GO:0004567">
    <property type="term" value="F:beta-mannosidase activity"/>
    <property type="evidence" value="ECO:0007669"/>
    <property type="project" value="UniProtKB-EC"/>
</dbReference>
<evidence type="ECO:0000256" key="1">
    <source>
        <dbReference type="ARBA" id="ARBA00000829"/>
    </source>
</evidence>
<dbReference type="Proteomes" id="UP000650533">
    <property type="component" value="Chromosome 13"/>
</dbReference>
<comment type="catalytic activity">
    <reaction evidence="1">
        <text>Hydrolysis of terminal, non-reducing beta-D-mannose residues in beta-D-mannosides.</text>
        <dbReference type="EC" id="3.2.1.25"/>
    </reaction>
</comment>
<feature type="domain" description="Beta-mannosidase-like galactose-binding" evidence="9">
    <location>
        <begin position="43"/>
        <end position="136"/>
    </location>
</feature>
<dbReference type="EMBL" id="CP059670">
    <property type="protein sequence ID" value="QRW25365.1"/>
    <property type="molecule type" value="Genomic_DNA"/>
</dbReference>
<protein>
    <recommendedName>
        <fullName evidence="2">beta-mannosidase</fullName>
        <ecNumber evidence="2">3.2.1.25</ecNumber>
    </recommendedName>
</protein>
<evidence type="ECO:0000259" key="9">
    <source>
        <dbReference type="Pfam" id="PF22666"/>
    </source>
</evidence>
<evidence type="ECO:0000259" key="7">
    <source>
        <dbReference type="Pfam" id="PF00703"/>
    </source>
</evidence>
<dbReference type="GO" id="GO:0006516">
    <property type="term" value="P:glycoprotein catabolic process"/>
    <property type="evidence" value="ECO:0007669"/>
    <property type="project" value="TreeGrafter"/>
</dbReference>
<feature type="domain" description="Beta-mannosidase Ig-fold" evidence="8">
    <location>
        <begin position="806"/>
        <end position="859"/>
    </location>
</feature>
<feature type="compositionally biased region" description="Polar residues" evidence="6">
    <location>
        <begin position="876"/>
        <end position="902"/>
    </location>
</feature>
<evidence type="ECO:0000313" key="11">
    <source>
        <dbReference type="Proteomes" id="UP000650533"/>
    </source>
</evidence>
<dbReference type="Gene3D" id="2.60.120.260">
    <property type="entry name" value="Galactose-binding domain-like"/>
    <property type="match status" value="1"/>
</dbReference>
<dbReference type="SUPFAM" id="SSF49785">
    <property type="entry name" value="Galactose-binding domain-like"/>
    <property type="match status" value="2"/>
</dbReference>
<dbReference type="InterPro" id="IPR008979">
    <property type="entry name" value="Galactose-bd-like_sf"/>
</dbReference>
<dbReference type="InterPro" id="IPR054593">
    <property type="entry name" value="Beta-mannosidase-like_N2"/>
</dbReference>
<name>A0A8H8P6C7_9AGAM</name>
<dbReference type="PANTHER" id="PTHR43730:SF1">
    <property type="entry name" value="BETA-MANNOSIDASE"/>
    <property type="match status" value="1"/>
</dbReference>
<evidence type="ECO:0000256" key="3">
    <source>
        <dbReference type="ARBA" id="ARBA00022801"/>
    </source>
</evidence>
<dbReference type="InterPro" id="IPR041625">
    <property type="entry name" value="Beta-mannosidase_Ig"/>
</dbReference>
<dbReference type="Pfam" id="PF00703">
    <property type="entry name" value="Glyco_hydro_2"/>
    <property type="match status" value="1"/>
</dbReference>